<evidence type="ECO:0000259" key="2">
    <source>
        <dbReference type="SMART" id="SM00421"/>
    </source>
</evidence>
<keyword evidence="1" id="KW-0238">DNA-binding</keyword>
<comment type="caution">
    <text evidence="3">The sequence shown here is derived from an EMBL/GenBank/DDBJ whole genome shotgun (WGS) entry which is preliminary data.</text>
</comment>
<sequence>MKKSNNITPQLVHMWEKSIDPWGAKDHQSRFIYANPAFYQLLNLPENFDIIGCNIGQLPSPITEYEEKFHHQEQKVIQTMQRVTSMETHLFGKNKIKQAYLCDKYPLLDDNGDCIGITFHMYKMPNFSTSYYYEKANSATLEFTPPDNILTQIEREILFLILCSLDEKNIGKELMVSTEDVVNHIQSIYQKFNILRDTDLKCFCRKQKLDSYIPERFITVGSREIN</sequence>
<keyword evidence="4" id="KW-1185">Reference proteome</keyword>
<evidence type="ECO:0000313" key="3">
    <source>
        <dbReference type="EMBL" id="MDC9595964.1"/>
    </source>
</evidence>
<dbReference type="InterPro" id="IPR016032">
    <property type="entry name" value="Sig_transdc_resp-reg_C-effctor"/>
</dbReference>
<evidence type="ECO:0000256" key="1">
    <source>
        <dbReference type="ARBA" id="ARBA00023125"/>
    </source>
</evidence>
<dbReference type="SMART" id="SM00421">
    <property type="entry name" value="HTH_LUXR"/>
    <property type="match status" value="1"/>
</dbReference>
<dbReference type="InterPro" id="IPR035965">
    <property type="entry name" value="PAS-like_dom_sf"/>
</dbReference>
<accession>A0ABT5LNZ1</accession>
<protein>
    <submittedName>
        <fullName evidence="3">PAS domain-containing protein</fullName>
    </submittedName>
</protein>
<dbReference type="Pfam" id="PF00196">
    <property type="entry name" value="GerE"/>
    <property type="match status" value="1"/>
</dbReference>
<name>A0ABT5LNZ1_9GAMM</name>
<dbReference type="EMBL" id="JAQRFN010000003">
    <property type="protein sequence ID" value="MDC9595964.1"/>
    <property type="molecule type" value="Genomic_DNA"/>
</dbReference>
<dbReference type="InterPro" id="IPR013656">
    <property type="entry name" value="PAS_4"/>
</dbReference>
<organism evidence="3 4">
    <name type="scientific">Xenorhabdus anantnagensis</name>
    <dbReference type="NCBI Taxonomy" id="3025875"/>
    <lineage>
        <taxon>Bacteria</taxon>
        <taxon>Pseudomonadati</taxon>
        <taxon>Pseudomonadota</taxon>
        <taxon>Gammaproteobacteria</taxon>
        <taxon>Enterobacterales</taxon>
        <taxon>Morganellaceae</taxon>
        <taxon>Xenorhabdus</taxon>
    </lineage>
</organism>
<dbReference type="Gene3D" id="3.30.450.20">
    <property type="entry name" value="PAS domain"/>
    <property type="match status" value="1"/>
</dbReference>
<dbReference type="Gene3D" id="1.10.10.10">
    <property type="entry name" value="Winged helix-like DNA-binding domain superfamily/Winged helix DNA-binding domain"/>
    <property type="match status" value="1"/>
</dbReference>
<proteinExistence type="predicted"/>
<dbReference type="SUPFAM" id="SSF46894">
    <property type="entry name" value="C-terminal effector domain of the bipartite response regulators"/>
    <property type="match status" value="1"/>
</dbReference>
<feature type="domain" description="HTH luxR-type" evidence="2">
    <location>
        <begin position="147"/>
        <end position="204"/>
    </location>
</feature>
<evidence type="ECO:0000313" key="4">
    <source>
        <dbReference type="Proteomes" id="UP001220225"/>
    </source>
</evidence>
<dbReference type="RefSeq" id="WP_273574437.1">
    <property type="nucleotide sequence ID" value="NZ_JAQRFN010000003.1"/>
</dbReference>
<dbReference type="SUPFAM" id="SSF55785">
    <property type="entry name" value="PYP-like sensor domain (PAS domain)"/>
    <property type="match status" value="1"/>
</dbReference>
<dbReference type="InterPro" id="IPR000792">
    <property type="entry name" value="Tscrpt_reg_LuxR_C"/>
</dbReference>
<dbReference type="Pfam" id="PF08448">
    <property type="entry name" value="PAS_4"/>
    <property type="match status" value="1"/>
</dbReference>
<reference evidence="3 4" key="1">
    <citation type="submission" date="2023-02" db="EMBL/GenBank/DDBJ databases">
        <title>Entomopathogenic bacteria.</title>
        <authorList>
            <person name="Machado R.A."/>
        </authorList>
    </citation>
    <scope>NUCLEOTIDE SEQUENCE [LARGE SCALE GENOMIC DNA]</scope>
    <source>
        <strain evidence="3 4">XENO-2</strain>
    </source>
</reference>
<dbReference type="Proteomes" id="UP001220225">
    <property type="component" value="Unassembled WGS sequence"/>
</dbReference>
<dbReference type="InterPro" id="IPR036388">
    <property type="entry name" value="WH-like_DNA-bd_sf"/>
</dbReference>
<gene>
    <name evidence="3" type="ORF">PSI14_03530</name>
</gene>